<dbReference type="GO" id="GO:0043235">
    <property type="term" value="C:receptor complex"/>
    <property type="evidence" value="ECO:0007669"/>
    <property type="project" value="TreeGrafter"/>
</dbReference>
<evidence type="ECO:0000313" key="9">
    <source>
        <dbReference type="EMBL" id="KAK7916160.1"/>
    </source>
</evidence>
<dbReference type="GO" id="GO:0005008">
    <property type="term" value="F:hepatocyte growth factor receptor activity"/>
    <property type="evidence" value="ECO:0007669"/>
    <property type="project" value="TreeGrafter"/>
</dbReference>
<dbReference type="GO" id="GO:0005524">
    <property type="term" value="F:ATP binding"/>
    <property type="evidence" value="ECO:0007669"/>
    <property type="project" value="UniProtKB-KW"/>
</dbReference>
<keyword evidence="6" id="KW-0829">Tyrosine-protein kinase</keyword>
<sequence length="427" mass="48357">MINSDRKTTFSRDSAVSDSSERKTRDSWIKDILAAFSTELSWSRTDKTTLRRQEPQQRTRLLLSLGKTRLHADLFRRPVQLSASAVHGGFEPFLSSAGHAGGNMFLGWPGNTSGFLRKSWRKCVRKEVWASLLSLWITDLEEVSQFLKEGIIMKDFSHENVLSLLGICLPPEGSPLVILPYMKHGDLRNFIRDEGHNPTVKDLVGFGLQVARGMEYLASKKFVHRDLAARNCMLDESYTVKVADFGLARDVYEKEYYSVHNKSGVKLPVKWMALESLQTHKFTHKSDVWSFGVLLWELMTRGAPPYSDVNSFDITVFLLQGRRLLQPEFCPDALYTVMIECWHPKPERRPSFSELVSRISSIFSSFSGEHYVLLNTTYVNIDKLSPYPSLLPPSGAEDNCNSSGDSALLSLTTQGALFCNPERHCYA</sequence>
<dbReference type="InterPro" id="IPR050122">
    <property type="entry name" value="RTK"/>
</dbReference>
<evidence type="ECO:0000259" key="8">
    <source>
        <dbReference type="PROSITE" id="PS50011"/>
    </source>
</evidence>
<dbReference type="InterPro" id="IPR000719">
    <property type="entry name" value="Prot_kinase_dom"/>
</dbReference>
<feature type="domain" description="Protein kinase" evidence="8">
    <location>
        <begin position="79"/>
        <end position="363"/>
    </location>
</feature>
<gene>
    <name evidence="9" type="ORF">WMY93_011921</name>
</gene>
<keyword evidence="3" id="KW-0547">Nucleotide-binding</keyword>
<keyword evidence="4" id="KW-0418">Kinase</keyword>
<dbReference type="PRINTS" id="PR00109">
    <property type="entry name" value="TYRKINASE"/>
</dbReference>
<dbReference type="Proteomes" id="UP001460270">
    <property type="component" value="Unassembled WGS sequence"/>
</dbReference>
<evidence type="ECO:0000256" key="1">
    <source>
        <dbReference type="ARBA" id="ARBA00022553"/>
    </source>
</evidence>
<keyword evidence="5" id="KW-0067">ATP-binding</keyword>
<dbReference type="GO" id="GO:0009925">
    <property type="term" value="C:basal plasma membrane"/>
    <property type="evidence" value="ECO:0007669"/>
    <property type="project" value="TreeGrafter"/>
</dbReference>
<reference evidence="10" key="1">
    <citation type="submission" date="2024-04" db="EMBL/GenBank/DDBJ databases">
        <title>Salinicola lusitanus LLJ914,a marine bacterium isolated from the Okinawa Trough.</title>
        <authorList>
            <person name="Li J."/>
        </authorList>
    </citation>
    <scope>NUCLEOTIDE SEQUENCE [LARGE SCALE GENOMIC DNA]</scope>
</reference>
<dbReference type="EMBL" id="JBBPFD010000008">
    <property type="protein sequence ID" value="KAK7916160.1"/>
    <property type="molecule type" value="Genomic_DNA"/>
</dbReference>
<protein>
    <recommendedName>
        <fullName evidence="8">Protein kinase domain-containing protein</fullName>
    </recommendedName>
</protein>
<keyword evidence="1" id="KW-0597">Phosphoprotein</keyword>
<keyword evidence="2" id="KW-0808">Transferase</keyword>
<dbReference type="GO" id="GO:0030182">
    <property type="term" value="P:neuron differentiation"/>
    <property type="evidence" value="ECO:0007669"/>
    <property type="project" value="TreeGrafter"/>
</dbReference>
<evidence type="ECO:0000256" key="4">
    <source>
        <dbReference type="ARBA" id="ARBA00022777"/>
    </source>
</evidence>
<dbReference type="FunFam" id="1.10.510.10:FF:000093">
    <property type="entry name" value="Hepatocyte growth factor receptor"/>
    <property type="match status" value="1"/>
</dbReference>
<dbReference type="SMART" id="SM00219">
    <property type="entry name" value="TyrKc"/>
    <property type="match status" value="1"/>
</dbReference>
<dbReference type="PROSITE" id="PS00109">
    <property type="entry name" value="PROTEIN_KINASE_TYR"/>
    <property type="match status" value="1"/>
</dbReference>
<evidence type="ECO:0000256" key="6">
    <source>
        <dbReference type="ARBA" id="ARBA00023137"/>
    </source>
</evidence>
<evidence type="ECO:0000256" key="7">
    <source>
        <dbReference type="ARBA" id="ARBA00023170"/>
    </source>
</evidence>
<name>A0AAW0P423_9GOBI</name>
<dbReference type="Gene3D" id="3.30.200.20">
    <property type="entry name" value="Phosphorylase Kinase, domain 1"/>
    <property type="match status" value="1"/>
</dbReference>
<dbReference type="Gene3D" id="1.10.510.10">
    <property type="entry name" value="Transferase(Phosphotransferase) domain 1"/>
    <property type="match status" value="1"/>
</dbReference>
<dbReference type="Pfam" id="PF07714">
    <property type="entry name" value="PK_Tyr_Ser-Thr"/>
    <property type="match status" value="1"/>
</dbReference>
<keyword evidence="10" id="KW-1185">Reference proteome</keyword>
<evidence type="ECO:0000313" key="10">
    <source>
        <dbReference type="Proteomes" id="UP001460270"/>
    </source>
</evidence>
<comment type="caution">
    <text evidence="9">The sequence shown here is derived from an EMBL/GenBank/DDBJ whole genome shotgun (WGS) entry which is preliminary data.</text>
</comment>
<dbReference type="InterPro" id="IPR011009">
    <property type="entry name" value="Kinase-like_dom_sf"/>
</dbReference>
<dbReference type="InterPro" id="IPR001245">
    <property type="entry name" value="Ser-Thr/Tyr_kinase_cat_dom"/>
</dbReference>
<evidence type="ECO:0000256" key="2">
    <source>
        <dbReference type="ARBA" id="ARBA00022679"/>
    </source>
</evidence>
<dbReference type="GO" id="GO:0031016">
    <property type="term" value="P:pancreas development"/>
    <property type="evidence" value="ECO:0007669"/>
    <property type="project" value="TreeGrafter"/>
</dbReference>
<organism evidence="9 10">
    <name type="scientific">Mugilogobius chulae</name>
    <name type="common">yellowstripe goby</name>
    <dbReference type="NCBI Taxonomy" id="88201"/>
    <lineage>
        <taxon>Eukaryota</taxon>
        <taxon>Metazoa</taxon>
        <taxon>Chordata</taxon>
        <taxon>Craniata</taxon>
        <taxon>Vertebrata</taxon>
        <taxon>Euteleostomi</taxon>
        <taxon>Actinopterygii</taxon>
        <taxon>Neopterygii</taxon>
        <taxon>Teleostei</taxon>
        <taxon>Neoteleostei</taxon>
        <taxon>Acanthomorphata</taxon>
        <taxon>Gobiaria</taxon>
        <taxon>Gobiiformes</taxon>
        <taxon>Gobioidei</taxon>
        <taxon>Gobiidae</taxon>
        <taxon>Gobionellinae</taxon>
        <taxon>Mugilogobius</taxon>
    </lineage>
</organism>
<keyword evidence="7" id="KW-0675">Receptor</keyword>
<dbReference type="PROSITE" id="PS50011">
    <property type="entry name" value="PROTEIN_KINASE_DOM"/>
    <property type="match status" value="1"/>
</dbReference>
<proteinExistence type="predicted"/>
<dbReference type="PANTHER" id="PTHR24416">
    <property type="entry name" value="TYROSINE-PROTEIN KINASE RECEPTOR"/>
    <property type="match status" value="1"/>
</dbReference>
<evidence type="ECO:0000256" key="5">
    <source>
        <dbReference type="ARBA" id="ARBA00022840"/>
    </source>
</evidence>
<dbReference type="InterPro" id="IPR020635">
    <property type="entry name" value="Tyr_kinase_cat_dom"/>
</dbReference>
<dbReference type="SUPFAM" id="SSF56112">
    <property type="entry name" value="Protein kinase-like (PK-like)"/>
    <property type="match status" value="1"/>
</dbReference>
<dbReference type="GO" id="GO:0001889">
    <property type="term" value="P:liver development"/>
    <property type="evidence" value="ECO:0007669"/>
    <property type="project" value="TreeGrafter"/>
</dbReference>
<evidence type="ECO:0000256" key="3">
    <source>
        <dbReference type="ARBA" id="ARBA00022741"/>
    </source>
</evidence>
<dbReference type="AlphaFoldDB" id="A0AAW0P423"/>
<dbReference type="PANTHER" id="PTHR24416:SF483">
    <property type="entry name" value="HEPATOCYTE GROWTH FACTOR RECEPTOR"/>
    <property type="match status" value="1"/>
</dbReference>
<dbReference type="InterPro" id="IPR008266">
    <property type="entry name" value="Tyr_kinase_AS"/>
</dbReference>
<accession>A0AAW0P423</accession>